<organism evidence="1 2">
    <name type="scientific">Sinorhizobium numidicum</name>
    <dbReference type="NCBI Taxonomy" id="680248"/>
    <lineage>
        <taxon>Bacteria</taxon>
        <taxon>Pseudomonadati</taxon>
        <taxon>Pseudomonadota</taxon>
        <taxon>Alphaproteobacteria</taxon>
        <taxon>Hyphomicrobiales</taxon>
        <taxon>Rhizobiaceae</taxon>
        <taxon>Sinorhizobium/Ensifer group</taxon>
        <taxon>Sinorhizobium</taxon>
    </lineage>
</organism>
<reference evidence="1 2" key="1">
    <citation type="submission" date="2023-03" db="EMBL/GenBank/DDBJ databases">
        <authorList>
            <person name="Kaur S."/>
            <person name="Espinosa-Saiz D."/>
            <person name="Velazquez E."/>
            <person name="Menendez E."/>
            <person name="diCenzo G.C."/>
        </authorList>
    </citation>
    <scope>NUCLEOTIDE SEQUENCE [LARGE SCALE GENOMIC DNA]</scope>
    <source>
        <strain evidence="1 2">LMG 27395</strain>
        <plasmid evidence="1 2">unnamed</plasmid>
    </source>
</reference>
<sequence length="162" mass="17326">MVAAGKGGCGTSEAGQIERLAEVIAAPTALMAASPAYATRPCWASRLFMVSAAISPSALTISRSRWEIENRLRWMLDVNPAEDVSRATTKDNARANTAHQPGINRGAWSDDVVAVHSHVYVINGKLSSRRLLNSCRTPGIAASSKSKWFINADFTTSGVLPN</sequence>
<accession>A0ABY8D4E0</accession>
<proteinExistence type="predicted"/>
<dbReference type="EMBL" id="CP120372">
    <property type="protein sequence ID" value="WEX85726.1"/>
    <property type="molecule type" value="Genomic_DNA"/>
</dbReference>
<keyword evidence="1" id="KW-0614">Plasmid</keyword>
<evidence type="ECO:0008006" key="3">
    <source>
        <dbReference type="Google" id="ProtNLM"/>
    </source>
</evidence>
<name>A0ABY8D4E0_9HYPH</name>
<evidence type="ECO:0000313" key="1">
    <source>
        <dbReference type="EMBL" id="WEX85726.1"/>
    </source>
</evidence>
<keyword evidence="2" id="KW-1185">Reference proteome</keyword>
<evidence type="ECO:0000313" key="2">
    <source>
        <dbReference type="Proteomes" id="UP001235547"/>
    </source>
</evidence>
<dbReference type="RefSeq" id="WP_280736648.1">
    <property type="nucleotide sequence ID" value="NZ_CP120369.1"/>
</dbReference>
<protein>
    <recommendedName>
        <fullName evidence="3">Transposase</fullName>
    </recommendedName>
</protein>
<dbReference type="Proteomes" id="UP001235547">
    <property type="component" value="Plasmid unnamed"/>
</dbReference>
<gene>
    <name evidence="1" type="ORF">PYH38_006185</name>
</gene>
<geneLocation type="plasmid" evidence="1 2">
    <name>unnamed</name>
</geneLocation>